<name>A0AAF0YYZ0_9VIRU</name>
<feature type="region of interest" description="Disordered" evidence="1">
    <location>
        <begin position="1"/>
        <end position="46"/>
    </location>
</feature>
<protein>
    <submittedName>
        <fullName evidence="2">Capsid protein</fullName>
    </submittedName>
</protein>
<evidence type="ECO:0000313" key="2">
    <source>
        <dbReference type="EMBL" id="WPD49012.1"/>
    </source>
</evidence>
<accession>A0AAF0YYZ0</accession>
<evidence type="ECO:0000256" key="1">
    <source>
        <dbReference type="SAM" id="MobiDB-lite"/>
    </source>
</evidence>
<sequence>MAYLRYRRKSRRTYAKSGRKSRSRSARPSRYTGRTRRYTKRRPMSKRSILNLTSRKKRDTMLAWSNTVPGTGAVQGATVSAYAVNGTRTGFTIYAATARDLNDANAAVNNIVDEADRTATTCYMRGLAENLRYTSSTGKAWLHRRICVTARGPTQLHQIVDDTSPVNTQFNRAETSNGWVRAWLDINLNNSPNTFASIRALLFKGTEASDWTDLITAQLDTRRLDVKFDRTFTIRSGNESGILKERKLWHPMNKNLVYDDDEAGGSETTKVFSVADKRGMGDYFIIDIFQPAFGATSADILRVDSQSSLYWHEK</sequence>
<dbReference type="EMBL" id="OR532948">
    <property type="protein sequence ID" value="WPD49012.1"/>
    <property type="molecule type" value="Genomic_DNA"/>
</dbReference>
<organism evidence="2">
    <name type="scientific">Grus nigricollis-associatied genomovirus</name>
    <dbReference type="NCBI Taxonomy" id="3077354"/>
    <lineage>
        <taxon>Viruses</taxon>
        <taxon>Monodnaviria</taxon>
        <taxon>Shotokuvirae</taxon>
        <taxon>Cressdnaviricota</taxon>
        <taxon>Repensiviricetes</taxon>
        <taxon>Geplafuvirales</taxon>
        <taxon>Genomoviridae</taxon>
    </lineage>
</organism>
<reference evidence="2" key="1">
    <citation type="journal article" date="2023" name="Viruses">
        <title>Identification of Multiple Novel Viruses in Fecal Samples of Black-Necked Cranes Using Viral Metagenomic Methods.</title>
        <authorList>
            <person name="Zhao Q."/>
            <person name="Zhao R."/>
            <person name="Sun Y."/>
            <person name="Ji L."/>
            <person name="Xi Y."/>
            <person name="Wang X."/>
            <person name="Shen Q."/>
            <person name="Ji L."/>
            <person name="Wang Y."/>
            <person name="You Z."/>
            <person name="Yang S."/>
            <person name="Zhang W."/>
        </authorList>
    </citation>
    <scope>NUCLEOTIDE SEQUENCE</scope>
    <source>
        <strain evidence="2">Gmcv-c6</strain>
    </source>
</reference>
<reference evidence="2" key="2">
    <citation type="submission" date="2023-08" db="EMBL/GenBank/DDBJ databases">
        <authorList>
            <person name="Yang S."/>
            <person name="Zhao Q."/>
            <person name="Wang Y."/>
            <person name="Zhang W."/>
        </authorList>
    </citation>
    <scope>NUCLEOTIDE SEQUENCE</scope>
    <source>
        <strain evidence="2">Gmcv-c6</strain>
    </source>
</reference>
<proteinExistence type="predicted"/>
<feature type="compositionally biased region" description="Basic residues" evidence="1">
    <location>
        <begin position="1"/>
        <end position="45"/>
    </location>
</feature>